<gene>
    <name evidence="2" type="ORF">CU097_002763</name>
</gene>
<dbReference type="OrthoDB" id="43460at2759"/>
<comment type="caution">
    <text evidence="2">The sequence shown here is derived from an EMBL/GenBank/DDBJ whole genome shotgun (WGS) entry which is preliminary data.</text>
</comment>
<organism evidence="2 3">
    <name type="scientific">Rhizopus azygosporus</name>
    <name type="common">Rhizopus microsporus var. azygosporus</name>
    <dbReference type="NCBI Taxonomy" id="86630"/>
    <lineage>
        <taxon>Eukaryota</taxon>
        <taxon>Fungi</taxon>
        <taxon>Fungi incertae sedis</taxon>
        <taxon>Mucoromycota</taxon>
        <taxon>Mucoromycotina</taxon>
        <taxon>Mucoromycetes</taxon>
        <taxon>Mucorales</taxon>
        <taxon>Mucorineae</taxon>
        <taxon>Rhizopodaceae</taxon>
        <taxon>Rhizopus</taxon>
    </lineage>
</organism>
<sequence length="685" mass="77796">MNDNHYKVTTQQSTSIGNTDTNNTMDQEQSSFPEMEKMIHSLSVINKITIPKHQTLGESDMSISSYAQRRPKELPPNRMGPREQEEAGKKAVECLFNNQFMEAKSIFQHKIDSDPLYANGLGLMTIIKAIMTRDKNDIKLAQSVIKTAEKVATCQINAKGVKKGYSISNYLSSLIIPNQTGLPSSPQTCSKREVTDIESPFMANGTLRAYVVKAEACLLRGALQILQDDTLELINCSSSLHQAYNNYTIVWQEYKKMGQAYTKHMDRDTVSALYFGLGSLHLLVSCFPPHPVKSFWIHGFTCNQQLGFALLKICIESKCIKSSFASLILLCYYLILCSQTSQLYTQELMKPALECLTEAQKKHPKSCIFFYIAGKLSRIAKNLQLSTQSFRGAVSSCTEEWAHSSLKQATTYEIAMNHILQLDWKFAAKCFKELQKASPSVFYQYMIGACQVMRGKRTKGILSLAQIPDMAVQDRPSSLEAYALQKVETFQKKGYQDINYYLPGLELLLIWAAFEQMEDATLEKCLGLVQSTLESIYEREKLEYNIRAKQIAPSVDLPDYYDQRILLLLIKVSIFNALKKYDQSIAHINWIVDNLEHLKTEAWVMPFVYWEAGVTSWGLSDYAKSKEVWEIAMSHTKDPFGYQLMLRLSIALRKCNEMNIKSPEPAREQIGLSTNGKRKMPIVKK</sequence>
<feature type="region of interest" description="Disordered" evidence="1">
    <location>
        <begin position="1"/>
        <end position="27"/>
    </location>
</feature>
<evidence type="ECO:0000313" key="3">
    <source>
        <dbReference type="Proteomes" id="UP000252139"/>
    </source>
</evidence>
<proteinExistence type="predicted"/>
<dbReference type="InterPro" id="IPR019412">
    <property type="entry name" value="IML2/TPR_39"/>
</dbReference>
<dbReference type="AlphaFoldDB" id="A0A367K1G7"/>
<dbReference type="Proteomes" id="UP000252139">
    <property type="component" value="Unassembled WGS sequence"/>
</dbReference>
<name>A0A367K1G7_RHIAZ</name>
<protein>
    <recommendedName>
        <fullName evidence="4">Tetratricopeptide repeat protein 39C</fullName>
    </recommendedName>
</protein>
<reference evidence="2 3" key="1">
    <citation type="journal article" date="2018" name="G3 (Bethesda)">
        <title>Phylogenetic and Phylogenomic Definition of Rhizopus Species.</title>
        <authorList>
            <person name="Gryganskyi A.P."/>
            <person name="Golan J."/>
            <person name="Dolatabadi S."/>
            <person name="Mondo S."/>
            <person name="Robb S."/>
            <person name="Idnurm A."/>
            <person name="Muszewska A."/>
            <person name="Steczkiewicz K."/>
            <person name="Masonjones S."/>
            <person name="Liao H.L."/>
            <person name="Gajdeczka M.T."/>
            <person name="Anike F."/>
            <person name="Vuek A."/>
            <person name="Anishchenko I.M."/>
            <person name="Voigt K."/>
            <person name="de Hoog G.S."/>
            <person name="Smith M.E."/>
            <person name="Heitman J."/>
            <person name="Vilgalys R."/>
            <person name="Stajich J.E."/>
        </authorList>
    </citation>
    <scope>NUCLEOTIDE SEQUENCE [LARGE SCALE GENOMIC DNA]</scope>
    <source>
        <strain evidence="2 3">CBS 357.93</strain>
    </source>
</reference>
<dbReference type="Pfam" id="PF10300">
    <property type="entry name" value="Iml2-TPR_39"/>
    <property type="match status" value="1"/>
</dbReference>
<evidence type="ECO:0008006" key="4">
    <source>
        <dbReference type="Google" id="ProtNLM"/>
    </source>
</evidence>
<feature type="compositionally biased region" description="Polar residues" evidence="1">
    <location>
        <begin position="7"/>
        <end position="27"/>
    </location>
</feature>
<evidence type="ECO:0000256" key="1">
    <source>
        <dbReference type="SAM" id="MobiDB-lite"/>
    </source>
</evidence>
<keyword evidence="3" id="KW-1185">Reference proteome</keyword>
<accession>A0A367K1G7</accession>
<dbReference type="PANTHER" id="PTHR31859">
    <property type="entry name" value="TETRATRICOPEPTIDE REPEAT PROTEIN 39 FAMILY MEMBER"/>
    <property type="match status" value="1"/>
</dbReference>
<dbReference type="EMBL" id="PJQL01000412">
    <property type="protein sequence ID" value="RCH95995.1"/>
    <property type="molecule type" value="Genomic_DNA"/>
</dbReference>
<evidence type="ECO:0000313" key="2">
    <source>
        <dbReference type="EMBL" id="RCH95995.1"/>
    </source>
</evidence>
<dbReference type="PANTHER" id="PTHR31859:SF1">
    <property type="entry name" value="TETRATRICOPEPTIDE REPEAT PROTEIN 39C"/>
    <property type="match status" value="1"/>
</dbReference>